<feature type="short sequence motif" description="TonB C-terminal box" evidence="13">
    <location>
        <begin position="785"/>
        <end position="802"/>
    </location>
</feature>
<organism evidence="18 19">
    <name type="scientific">Acidithiobacillus ferrivorans</name>
    <dbReference type="NCBI Taxonomy" id="160808"/>
    <lineage>
        <taxon>Bacteria</taxon>
        <taxon>Pseudomonadati</taxon>
        <taxon>Pseudomonadota</taxon>
        <taxon>Acidithiobacillia</taxon>
        <taxon>Acidithiobacillales</taxon>
        <taxon>Acidithiobacillaceae</taxon>
        <taxon>Acidithiobacillus</taxon>
    </lineage>
</organism>
<comment type="similarity">
    <text evidence="12 14">Belongs to the TonB-dependent receptor family.</text>
</comment>
<feature type="chain" id="PRO_5008623006" evidence="15">
    <location>
        <begin position="31"/>
        <end position="802"/>
    </location>
</feature>
<evidence type="ECO:0000256" key="4">
    <source>
        <dbReference type="ARBA" id="ARBA00022496"/>
    </source>
</evidence>
<accession>A0A1B9C0Z1</accession>
<dbReference type="EMBL" id="MASQ01000057">
    <property type="protein sequence ID" value="OCB03632.1"/>
    <property type="molecule type" value="Genomic_DNA"/>
</dbReference>
<dbReference type="PROSITE" id="PS01156">
    <property type="entry name" value="TONB_DEPENDENT_REC_2"/>
    <property type="match status" value="1"/>
</dbReference>
<evidence type="ECO:0000256" key="6">
    <source>
        <dbReference type="ARBA" id="ARBA00022729"/>
    </source>
</evidence>
<dbReference type="SUPFAM" id="SSF56935">
    <property type="entry name" value="Porins"/>
    <property type="match status" value="1"/>
</dbReference>
<reference evidence="18 19" key="1">
    <citation type="submission" date="2016-07" db="EMBL/GenBank/DDBJ databases">
        <title>Draft genome of a psychrotolerant acidophile Acidithiobacillus ferrivorans strain YL15.</title>
        <authorList>
            <person name="Peng T."/>
            <person name="Ma L."/>
            <person name="Nan M."/>
            <person name="An N."/>
            <person name="Wang M."/>
            <person name="Qiu G."/>
            <person name="Zeng W."/>
        </authorList>
    </citation>
    <scope>NUCLEOTIDE SEQUENCE [LARGE SCALE GENOMIC DNA]</scope>
    <source>
        <strain evidence="18 19">YL15</strain>
    </source>
</reference>
<evidence type="ECO:0000256" key="3">
    <source>
        <dbReference type="ARBA" id="ARBA00022452"/>
    </source>
</evidence>
<dbReference type="InterPro" id="IPR036942">
    <property type="entry name" value="Beta-barrel_TonB_sf"/>
</dbReference>
<dbReference type="GO" id="GO:0015344">
    <property type="term" value="F:siderophore uptake transmembrane transporter activity"/>
    <property type="evidence" value="ECO:0007669"/>
    <property type="project" value="TreeGrafter"/>
</dbReference>
<evidence type="ECO:0000256" key="1">
    <source>
        <dbReference type="ARBA" id="ARBA00004571"/>
    </source>
</evidence>
<dbReference type="InterPro" id="IPR037066">
    <property type="entry name" value="Plug_dom_sf"/>
</dbReference>
<dbReference type="Gene3D" id="2.170.130.10">
    <property type="entry name" value="TonB-dependent receptor, plug domain"/>
    <property type="match status" value="1"/>
</dbReference>
<keyword evidence="18" id="KW-0675">Receptor</keyword>
<dbReference type="PROSITE" id="PS52016">
    <property type="entry name" value="TONB_DEPENDENT_REC_3"/>
    <property type="match status" value="1"/>
</dbReference>
<evidence type="ECO:0000256" key="7">
    <source>
        <dbReference type="ARBA" id="ARBA00023004"/>
    </source>
</evidence>
<dbReference type="Gene3D" id="2.40.170.20">
    <property type="entry name" value="TonB-dependent receptor, beta-barrel domain"/>
    <property type="match status" value="1"/>
</dbReference>
<dbReference type="Pfam" id="PF07715">
    <property type="entry name" value="Plug"/>
    <property type="match status" value="1"/>
</dbReference>
<proteinExistence type="inferred from homology"/>
<evidence type="ECO:0000256" key="2">
    <source>
        <dbReference type="ARBA" id="ARBA00022448"/>
    </source>
</evidence>
<dbReference type="GO" id="GO:0009279">
    <property type="term" value="C:cell outer membrane"/>
    <property type="evidence" value="ECO:0007669"/>
    <property type="project" value="UniProtKB-SubCell"/>
</dbReference>
<dbReference type="InterPro" id="IPR012910">
    <property type="entry name" value="Plug_dom"/>
</dbReference>
<dbReference type="AlphaFoldDB" id="A0A1B9C0Z1"/>
<evidence type="ECO:0000313" key="19">
    <source>
        <dbReference type="Proteomes" id="UP000093129"/>
    </source>
</evidence>
<feature type="domain" description="TonB-dependent receptor-like beta-barrel" evidence="16">
    <location>
        <begin position="352"/>
        <end position="759"/>
    </location>
</feature>
<evidence type="ECO:0000256" key="14">
    <source>
        <dbReference type="RuleBase" id="RU003357"/>
    </source>
</evidence>
<protein>
    <submittedName>
        <fullName evidence="18">TonB-dependent receptor</fullName>
    </submittedName>
</protein>
<keyword evidence="8" id="KW-0406">Ion transport</keyword>
<keyword evidence="11 12" id="KW-0998">Cell outer membrane</keyword>
<dbReference type="PANTHER" id="PTHR32552:SF89">
    <property type="entry name" value="CATECHOLATE SIDEROPHORE RECEPTOR FIU"/>
    <property type="match status" value="1"/>
</dbReference>
<evidence type="ECO:0000259" key="16">
    <source>
        <dbReference type="Pfam" id="PF00593"/>
    </source>
</evidence>
<keyword evidence="10 12" id="KW-0472">Membrane</keyword>
<keyword evidence="9 14" id="KW-0798">TonB box</keyword>
<keyword evidence="4" id="KW-0410">Iron transport</keyword>
<feature type="signal peptide" evidence="15">
    <location>
        <begin position="1"/>
        <end position="30"/>
    </location>
</feature>
<name>A0A1B9C0Z1_9PROT</name>
<evidence type="ECO:0000256" key="5">
    <source>
        <dbReference type="ARBA" id="ARBA00022692"/>
    </source>
</evidence>
<keyword evidence="5 12" id="KW-0812">Transmembrane</keyword>
<dbReference type="Proteomes" id="UP000093129">
    <property type="component" value="Unassembled WGS sequence"/>
</dbReference>
<evidence type="ECO:0000256" key="10">
    <source>
        <dbReference type="ARBA" id="ARBA00023136"/>
    </source>
</evidence>
<feature type="domain" description="TonB-dependent receptor plug" evidence="17">
    <location>
        <begin position="84"/>
        <end position="194"/>
    </location>
</feature>
<evidence type="ECO:0000256" key="11">
    <source>
        <dbReference type="ARBA" id="ARBA00023237"/>
    </source>
</evidence>
<evidence type="ECO:0000256" key="12">
    <source>
        <dbReference type="PROSITE-ProRule" id="PRU01360"/>
    </source>
</evidence>
<gene>
    <name evidence="18" type="ORF">BBC27_00580</name>
</gene>
<evidence type="ECO:0000256" key="8">
    <source>
        <dbReference type="ARBA" id="ARBA00023065"/>
    </source>
</evidence>
<dbReference type="PANTHER" id="PTHR32552">
    <property type="entry name" value="FERRICHROME IRON RECEPTOR-RELATED"/>
    <property type="match status" value="1"/>
</dbReference>
<dbReference type="RefSeq" id="WP_065412722.1">
    <property type="nucleotide sequence ID" value="NZ_MASQ01000057.1"/>
</dbReference>
<evidence type="ECO:0000256" key="15">
    <source>
        <dbReference type="SAM" id="SignalP"/>
    </source>
</evidence>
<comment type="caution">
    <text evidence="18">The sequence shown here is derived from an EMBL/GenBank/DDBJ whole genome shotgun (WGS) entry which is preliminary data.</text>
</comment>
<dbReference type="InterPro" id="IPR039426">
    <property type="entry name" value="TonB-dep_rcpt-like"/>
</dbReference>
<keyword evidence="6 15" id="KW-0732">Signal</keyword>
<evidence type="ECO:0000256" key="9">
    <source>
        <dbReference type="ARBA" id="ARBA00023077"/>
    </source>
</evidence>
<keyword evidence="2 12" id="KW-0813">Transport</keyword>
<comment type="subcellular location">
    <subcellularLocation>
        <location evidence="1 12">Cell outer membrane</location>
        <topology evidence="1 12">Multi-pass membrane protein</topology>
    </subcellularLocation>
</comment>
<dbReference type="Pfam" id="PF00593">
    <property type="entry name" value="TonB_dep_Rec_b-barrel"/>
    <property type="match status" value="1"/>
</dbReference>
<evidence type="ECO:0000256" key="13">
    <source>
        <dbReference type="PROSITE-ProRule" id="PRU10144"/>
    </source>
</evidence>
<keyword evidence="3 12" id="KW-1134">Transmembrane beta strand</keyword>
<evidence type="ECO:0000313" key="18">
    <source>
        <dbReference type="EMBL" id="OCB03632.1"/>
    </source>
</evidence>
<evidence type="ECO:0000259" key="17">
    <source>
        <dbReference type="Pfam" id="PF07715"/>
    </source>
</evidence>
<dbReference type="InterPro" id="IPR010917">
    <property type="entry name" value="TonB_rcpt_CS"/>
</dbReference>
<keyword evidence="7" id="KW-0408">Iron</keyword>
<dbReference type="InterPro" id="IPR000531">
    <property type="entry name" value="Beta-barrel_TonB"/>
</dbReference>
<sequence>MYKKLPLKPLLVAIAATGALNITVMAAAQAGVTAPTTSASSGLASGVGSSITNIGEVKAQSAGMSGPAQQLASTDEKLTKKKIFSSTQSEAVINKKQMRAFGPSAGAAQALSTAPGVTVRGYAGIASTGRYAISVRGVKVGWASVAGDPERSGISILFDGIPMNNLVGNNGSWDSNEIPILQMISGINVIYGPGNPASRWFDSLGGTINFVPVQPSMKPSAEAGTFFGSNGTYGVHFDAKTGAYDGWSAVLAGGYTQNNTFRTGSFNAPSRAFAYFGKVVKTFRSGTFSMGGYVDSANEFRPNFIPVSPISGITTEGLNANAPLYSQTTSGYYSSLPESVWFKQIIVQDYMLYSKLHLKLDSNVGLHEMLWYRHGHRIHNRINNFQPGNTTEYYYPNSDTFGDKLYFDWKLPYNTVKAGGYWIQQQYNTLISMTKNNDIPQTAIASFTNPTVAYNNDTTNTTYLAGFVQDAIKPIANLTLTPGISAVEFSTQFYNNGAVGIPYVAPGAVNYTATPNNSKTYTKLEPSVGLRYAPVKWGALYGNYALTYQNPINGAFGAYNSNIVNYSTLKPVKSTDYEVGAKFLITKWMFLHNFTLNVNYYHDHLSNETVAIALANGTQEFAGAGATLNGVNLTVADNPSWHWHLYANLGLSHNYFNSYTPSGGGISSSGLPVSYNPNMTLTAGAYYRAYVDGVLISPNLVDQYTSSQYLFDNLTGTPSQQKMPGYNVLNAGVTFKTDKLDRYIPTLKSVSLSAGLTNLLGRKYNPIEYITSGGYFGGNSAGTILADPGAPRQYYVAVSAKF</sequence>